<evidence type="ECO:0000256" key="2">
    <source>
        <dbReference type="SAM" id="SignalP"/>
    </source>
</evidence>
<accession>A0AAE3IKG3</accession>
<feature type="chain" id="PRO_5042162436" evidence="2">
    <location>
        <begin position="22"/>
        <end position="471"/>
    </location>
</feature>
<comment type="caution">
    <text evidence="3">The sequence shown here is derived from an EMBL/GenBank/DDBJ whole genome shotgun (WGS) entry which is preliminary data.</text>
</comment>
<reference evidence="3 4" key="1">
    <citation type="journal article" date="2021" name="ISME Commun">
        <title>Automated analysis of genomic sequences facilitates high-throughput and comprehensive description of bacteria.</title>
        <authorList>
            <person name="Hitch T.C.A."/>
        </authorList>
    </citation>
    <scope>NUCLEOTIDE SEQUENCE [LARGE SCALE GENOMIC DNA]</scope>
    <source>
        <strain evidence="3 4">Sanger_31</strain>
    </source>
</reference>
<dbReference type="Pfam" id="PF01547">
    <property type="entry name" value="SBP_bac_1"/>
    <property type="match status" value="1"/>
</dbReference>
<evidence type="ECO:0000256" key="1">
    <source>
        <dbReference type="SAM" id="MobiDB-lite"/>
    </source>
</evidence>
<dbReference type="AlphaFoldDB" id="A0AAE3IKG3"/>
<dbReference type="Proteomes" id="UP001208131">
    <property type="component" value="Unassembled WGS sequence"/>
</dbReference>
<keyword evidence="2" id="KW-0732">Signal</keyword>
<dbReference type="InterPro" id="IPR006059">
    <property type="entry name" value="SBP"/>
</dbReference>
<dbReference type="SUPFAM" id="SSF53850">
    <property type="entry name" value="Periplasmic binding protein-like II"/>
    <property type="match status" value="1"/>
</dbReference>
<evidence type="ECO:0000313" key="3">
    <source>
        <dbReference type="EMBL" id="MCU6706882.1"/>
    </source>
</evidence>
<feature type="signal peptide" evidence="2">
    <location>
        <begin position="1"/>
        <end position="21"/>
    </location>
</feature>
<feature type="region of interest" description="Disordered" evidence="1">
    <location>
        <begin position="24"/>
        <end position="49"/>
    </location>
</feature>
<organism evidence="3 4">
    <name type="scientific">Hominimerdicola aceti</name>
    <dbReference type="NCBI Taxonomy" id="2981726"/>
    <lineage>
        <taxon>Bacteria</taxon>
        <taxon>Bacillati</taxon>
        <taxon>Bacillota</taxon>
        <taxon>Clostridia</taxon>
        <taxon>Eubacteriales</taxon>
        <taxon>Oscillospiraceae</taxon>
        <taxon>Hominimerdicola</taxon>
    </lineage>
</organism>
<sequence length="471" mass="52238">MKMAKRIFAAACALSLACSMAACGSSSSDSSSSKKEAKAMTDDQKEQVNALQDKLPDIELSNKTIKWMSHYDINPSDGKSESPAISLFQTKYGGKIEYVQTTWDNRYTDLAKAVMANDSPDFFPADDMDAFPKGAIKAMFEPIDDVVDFSSDIWSSSQTLNDSFVFNGKHYVAAIDVRPQYVCTYNTKTISDFGYDDPAELYANDEWTWSKFTEMCLDFADSEADRYALDGYWYGKALNDTCGYPLIGLEDGKLVNNMGKAEVGTVQDLMYNLEKNNVVFDRSSNNWKTRGDGANGEGLGSQLTLFIPIGTWALEDTPEKTKTFGSVKDGEVMFVPMPRMDDSDKYYVSTGVNGYLLCKNAPNPDGFNAFVNCCKVANSEVQNITEEQLKNDYGWTDDMIEMRKTIYDLARQNPVFDFQDGVSAELSTLMQTVNQATMVTGGGATTWTECVAENQKAVDYIIKEANANVAE</sequence>
<protein>
    <submittedName>
        <fullName evidence="3">ABC transporter substrate-binding protein</fullName>
    </submittedName>
</protein>
<dbReference type="Gene3D" id="3.40.190.10">
    <property type="entry name" value="Periplasmic binding protein-like II"/>
    <property type="match status" value="1"/>
</dbReference>
<keyword evidence="4" id="KW-1185">Reference proteome</keyword>
<name>A0AAE3IKG3_9FIRM</name>
<proteinExistence type="predicted"/>
<evidence type="ECO:0000313" key="4">
    <source>
        <dbReference type="Proteomes" id="UP001208131"/>
    </source>
</evidence>
<dbReference type="EMBL" id="JAOQJZ010000018">
    <property type="protein sequence ID" value="MCU6706882.1"/>
    <property type="molecule type" value="Genomic_DNA"/>
</dbReference>
<gene>
    <name evidence="3" type="ORF">OCV57_13260</name>
</gene>
<dbReference type="RefSeq" id="WP_267301936.1">
    <property type="nucleotide sequence ID" value="NZ_JAOQJZ010000018.1"/>
</dbReference>
<dbReference type="PROSITE" id="PS51257">
    <property type="entry name" value="PROKAR_LIPOPROTEIN"/>
    <property type="match status" value="1"/>
</dbReference>
<feature type="compositionally biased region" description="Basic and acidic residues" evidence="1">
    <location>
        <begin position="32"/>
        <end position="46"/>
    </location>
</feature>